<keyword evidence="2" id="KW-1133">Transmembrane helix</keyword>
<evidence type="ECO:0000256" key="1">
    <source>
        <dbReference type="SAM" id="MobiDB-lite"/>
    </source>
</evidence>
<evidence type="ECO:0000313" key="4">
    <source>
        <dbReference type="Proteomes" id="UP000001473"/>
    </source>
</evidence>
<feature type="compositionally biased region" description="Polar residues" evidence="1">
    <location>
        <begin position="82"/>
        <end position="113"/>
    </location>
</feature>
<dbReference type="RefSeq" id="WP_012731316.1">
    <property type="nucleotide sequence ID" value="NC_012704.1"/>
</dbReference>
<dbReference type="eggNOG" id="ENOG50309EG">
    <property type="taxonomic scope" value="Bacteria"/>
</dbReference>
<feature type="transmembrane region" description="Helical" evidence="2">
    <location>
        <begin position="201"/>
        <end position="219"/>
    </location>
</feature>
<reference evidence="3 4" key="1">
    <citation type="journal article" date="2008" name="J. Biotechnol.">
        <title>Ultrafast pyrosequencing of Corynebacterium kroppenstedtii DSM44385 revealed insights into the physiology of a lipophilic corynebacterium that lacks mycolic acids.</title>
        <authorList>
            <person name="Tauch A."/>
            <person name="Schneider J."/>
            <person name="Szczepanowski R."/>
            <person name="Tilker A."/>
            <person name="Viehoever P."/>
            <person name="Gartemann K.-H."/>
            <person name="Arnold W."/>
            <person name="Blom J."/>
            <person name="Brinkrolf K."/>
            <person name="Brune I."/>
            <person name="Goetker S."/>
            <person name="Weisshaar B."/>
            <person name="Goesmann A."/>
            <person name="Droege M."/>
            <person name="Puehler A."/>
        </authorList>
    </citation>
    <scope>NUCLEOTIDE SEQUENCE [LARGE SCALE GENOMIC DNA]</scope>
    <source>
        <strain evidence="4">DSM 44385 / JCM 11950 / CIP 105744 / CCUG 35717</strain>
    </source>
</reference>
<feature type="region of interest" description="Disordered" evidence="1">
    <location>
        <begin position="82"/>
        <end position="179"/>
    </location>
</feature>
<proteinExistence type="predicted"/>
<name>C4LHX4_CORK4</name>
<feature type="compositionally biased region" description="Low complexity" evidence="1">
    <location>
        <begin position="119"/>
        <end position="151"/>
    </location>
</feature>
<organism evidence="3 4">
    <name type="scientific">Corynebacterium kroppenstedtii (strain DSM 44385 / JCM 11950 / CIP 105744 / CCUG 35717)</name>
    <dbReference type="NCBI Taxonomy" id="645127"/>
    <lineage>
        <taxon>Bacteria</taxon>
        <taxon>Bacillati</taxon>
        <taxon>Actinomycetota</taxon>
        <taxon>Actinomycetes</taxon>
        <taxon>Mycobacteriales</taxon>
        <taxon>Corynebacteriaceae</taxon>
        <taxon>Corynebacterium</taxon>
    </lineage>
</organism>
<evidence type="ECO:0000256" key="2">
    <source>
        <dbReference type="SAM" id="Phobius"/>
    </source>
</evidence>
<dbReference type="AlphaFoldDB" id="C4LHX4"/>
<dbReference type="KEGG" id="ckp:ckrop_0668"/>
<evidence type="ECO:0000313" key="3">
    <source>
        <dbReference type="EMBL" id="ACR17429.1"/>
    </source>
</evidence>
<evidence type="ECO:0008006" key="5">
    <source>
        <dbReference type="Google" id="ProtNLM"/>
    </source>
</evidence>
<keyword evidence="2" id="KW-0472">Membrane</keyword>
<keyword evidence="2" id="KW-0812">Transmembrane</keyword>
<protein>
    <recommendedName>
        <fullName evidence="5">J domain-containing protein</fullName>
    </recommendedName>
</protein>
<accession>C4LHX4</accession>
<feature type="transmembrane region" description="Helical" evidence="2">
    <location>
        <begin position="255"/>
        <end position="277"/>
    </location>
</feature>
<sequence length="308" mass="33167">MSHIDLYNELSLDRSLDSDEIDRRLAQQLAETPESDNARRDMLATSRAILGNSQRRAVYDNGLADPNSPEWTVRRLHSLASGQDVDSNGSVTSGFTPNPADTGNSSTESTNEGTFARHSAPSYESPSTSTSSVNRGANSFGNGSNNSVGNNFPAGFQSSGFGSAQPNNGNDAFGQSSSSSSVNIDLAKFAVSPERKRRESLMWTIGLGIIAIVWLYLGIRLLGVAFTSGSSSSGDDSWMSDLVDSANKADASLGVLLNIVFTLLHTVAMLVFLQLFWNIRVLLWKRFTRMVPSQPVNNNLSFAGLEPC</sequence>
<dbReference type="EMBL" id="CP001620">
    <property type="protein sequence ID" value="ACR17429.1"/>
    <property type="molecule type" value="Genomic_DNA"/>
</dbReference>
<keyword evidence="4" id="KW-1185">Reference proteome</keyword>
<gene>
    <name evidence="3" type="ordered locus">ckrop_0668</name>
</gene>
<dbReference type="HOGENOM" id="CLU_078456_0_0_11"/>
<dbReference type="OrthoDB" id="4424830at2"/>
<dbReference type="Proteomes" id="UP000001473">
    <property type="component" value="Chromosome"/>
</dbReference>
<feature type="compositionally biased region" description="Polar residues" evidence="1">
    <location>
        <begin position="156"/>
        <end position="179"/>
    </location>
</feature>